<evidence type="ECO:0000313" key="2">
    <source>
        <dbReference type="EMBL" id="QDA59026.1"/>
    </source>
</evidence>
<dbReference type="EMBL" id="CP040896">
    <property type="protein sequence ID" value="QDA59026.1"/>
    <property type="molecule type" value="Genomic_DNA"/>
</dbReference>
<organism evidence="2 3">
    <name type="scientific">Hymenobacter jejuensis</name>
    <dbReference type="NCBI Taxonomy" id="2502781"/>
    <lineage>
        <taxon>Bacteria</taxon>
        <taxon>Pseudomonadati</taxon>
        <taxon>Bacteroidota</taxon>
        <taxon>Cytophagia</taxon>
        <taxon>Cytophagales</taxon>
        <taxon>Hymenobacteraceae</taxon>
        <taxon>Hymenobacter</taxon>
    </lineage>
</organism>
<reference evidence="2 3" key="1">
    <citation type="submission" date="2019-06" db="EMBL/GenBank/DDBJ databases">
        <authorList>
            <person name="Srinivasan S."/>
        </authorList>
    </citation>
    <scope>NUCLEOTIDE SEQUENCE [LARGE SCALE GENOMIC DNA]</scope>
    <source>
        <strain evidence="2 3">17J68-5</strain>
    </source>
</reference>
<dbReference type="KEGG" id="hyj:FHG12_02420"/>
<feature type="domain" description="ABC-three component systems C-terminal" evidence="1">
    <location>
        <begin position="258"/>
        <end position="386"/>
    </location>
</feature>
<evidence type="ECO:0000259" key="1">
    <source>
        <dbReference type="Pfam" id="PF20283"/>
    </source>
</evidence>
<dbReference type="RefSeq" id="WP_139514101.1">
    <property type="nucleotide sequence ID" value="NZ_CP040896.1"/>
</dbReference>
<protein>
    <recommendedName>
        <fullName evidence="1">ABC-three component systems C-terminal domain-containing protein</fullName>
    </recommendedName>
</protein>
<proteinExistence type="predicted"/>
<accession>A0A5B7ZWW6</accession>
<evidence type="ECO:0000313" key="3">
    <source>
        <dbReference type="Proteomes" id="UP000305398"/>
    </source>
</evidence>
<dbReference type="Proteomes" id="UP000305398">
    <property type="component" value="Chromosome"/>
</dbReference>
<gene>
    <name evidence="2" type="ORF">FHG12_02420</name>
</gene>
<sequence>MSPNFSAGPHMLGYLHQVRYSLFSLLVDRRGDTQLYVEELDDVVRRSPDVQTLEQLKHHTTPNATITEHSKELWKTLRVWFTKFAEGKLKPEESMLCLLTTAKADSPLEWLRHGSGRDVVRARVRLAEVAAARGNQELKEAYDAFSNTKEIDQERLLSAVYIVDNAPNIEEVVPKIKQLINGIRTTNLDAAYQRLEGWWFGKIVRHLLADSKDGISQYALKEQIAEINELFRPGSLPIDFEDYELTPKEEAEYPSRVFVQQLRAVNIAGMRLYNAVVDYYSAFAQRSRWVQETLIIDDDLLTYEKRLAKEWRRQIGILESKLAQGTEEEQVRFGNLLLDWMEQTADIPIRSEMPLGHEYVMRGSFHHLADDDTAPRVYWHPKFLEQLKAIMTPQS</sequence>
<dbReference type="OrthoDB" id="2786695at2"/>
<keyword evidence="3" id="KW-1185">Reference proteome</keyword>
<dbReference type="AlphaFoldDB" id="A0A5B7ZWW6"/>
<dbReference type="InterPro" id="IPR046913">
    <property type="entry name" value="ABC-3C_CTD7"/>
</dbReference>
<name>A0A5B7ZWW6_9BACT</name>
<dbReference type="Pfam" id="PF20283">
    <property type="entry name" value="CTD7"/>
    <property type="match status" value="1"/>
</dbReference>